<feature type="transmembrane region" description="Helical" evidence="9">
    <location>
        <begin position="32"/>
        <end position="49"/>
    </location>
</feature>
<feature type="transmembrane region" description="Helical" evidence="9">
    <location>
        <begin position="282"/>
        <end position="310"/>
    </location>
</feature>
<gene>
    <name evidence="11" type="ORF">SAMN05660733_07805</name>
</gene>
<feature type="transmembrane region" description="Helical" evidence="9">
    <location>
        <begin position="250"/>
        <end position="270"/>
    </location>
</feature>
<dbReference type="InterPro" id="IPR050171">
    <property type="entry name" value="MFS_Transporters"/>
</dbReference>
<dbReference type="PANTHER" id="PTHR23517:SF15">
    <property type="entry name" value="PROTON-DEPENDENT OLIGOPEPTIDE FAMILY TRANSPORT PROTEIN"/>
    <property type="match status" value="1"/>
</dbReference>
<dbReference type="OrthoDB" id="9772725at2"/>
<dbReference type="eggNOG" id="COG3104">
    <property type="taxonomic scope" value="Bacteria"/>
</dbReference>
<dbReference type="Gene3D" id="1.20.1250.20">
    <property type="entry name" value="MFS general substrate transporter like domains"/>
    <property type="match status" value="1"/>
</dbReference>
<keyword evidence="12" id="KW-1185">Reference proteome</keyword>
<evidence type="ECO:0000256" key="2">
    <source>
        <dbReference type="ARBA" id="ARBA00005982"/>
    </source>
</evidence>
<feature type="transmembrane region" description="Helical" evidence="9">
    <location>
        <begin position="386"/>
        <end position="405"/>
    </location>
</feature>
<evidence type="ECO:0000256" key="8">
    <source>
        <dbReference type="RuleBase" id="RU003755"/>
    </source>
</evidence>
<keyword evidence="7 9" id="KW-0472">Membrane</keyword>
<evidence type="ECO:0000256" key="1">
    <source>
        <dbReference type="ARBA" id="ARBA00004651"/>
    </source>
</evidence>
<dbReference type="CDD" id="cd17346">
    <property type="entry name" value="MFS_DtpA_like"/>
    <property type="match status" value="1"/>
</dbReference>
<feature type="transmembrane region" description="Helical" evidence="9">
    <location>
        <begin position="453"/>
        <end position="477"/>
    </location>
</feature>
<dbReference type="Pfam" id="PF00854">
    <property type="entry name" value="PTR2"/>
    <property type="match status" value="1"/>
</dbReference>
<feature type="transmembrane region" description="Helical" evidence="9">
    <location>
        <begin position="180"/>
        <end position="201"/>
    </location>
</feature>
<organism evidence="11 12">
    <name type="scientific">Lentzea albidocapillata</name>
    <dbReference type="NCBI Taxonomy" id="40571"/>
    <lineage>
        <taxon>Bacteria</taxon>
        <taxon>Bacillati</taxon>
        <taxon>Actinomycetota</taxon>
        <taxon>Actinomycetes</taxon>
        <taxon>Pseudonocardiales</taxon>
        <taxon>Pseudonocardiaceae</taxon>
        <taxon>Lentzea</taxon>
    </lineage>
</organism>
<dbReference type="PROSITE" id="PS01023">
    <property type="entry name" value="PTR2_2"/>
    <property type="match status" value="1"/>
</dbReference>
<evidence type="ECO:0000313" key="11">
    <source>
        <dbReference type="EMBL" id="SMD24700.1"/>
    </source>
</evidence>
<name>A0A1W2FS06_9PSEU</name>
<dbReference type="GO" id="GO:0006857">
    <property type="term" value="P:oligopeptide transport"/>
    <property type="evidence" value="ECO:0007669"/>
    <property type="project" value="InterPro"/>
</dbReference>
<dbReference type="PROSITE" id="PS50850">
    <property type="entry name" value="MFS"/>
    <property type="match status" value="1"/>
</dbReference>
<dbReference type="SUPFAM" id="SSF103473">
    <property type="entry name" value="MFS general substrate transporter"/>
    <property type="match status" value="1"/>
</dbReference>
<feature type="transmembrane region" description="Helical" evidence="9">
    <location>
        <begin position="61"/>
        <end position="81"/>
    </location>
</feature>
<sequence>MSTSTRNSADTAFFGHPRGLANLFGVEMWERFSFYGMQGILTIYLYYSATEGGLGLSETTATSIVGAYGGLVYLSTIVGAWIADRVVGSERTLFYSAVLIMFGHISLAVVPGLAGVGLGLCAVALGSGGLKANATALVGSLYAEGDERRDAGFSLFYLGVNLGAFIGPLLTGLAQQQLGFHYGFGLAAIGMAAGLVQYTIGRKNLSRDASVVPNPLPGKGRAVAGIGALAVVAVVAALVLTGVITAANLATVTVLVVAVAAVAYFAVILSSRKITRVERRRVLSFIPMFLASFVFFSLFQQQFTVVVLYVDQRLDRTLFGWEMPVAWANSINPIFIILLAGVFAAMWTRLGSRQPSAPVKFALGTVIMGVAFLMFLPFAGGTGNTTPLLMLVLILLTFSVAELLLSPVGLSLSTKLAPQAFRTQMVALNFLSIALGTATAGALASYYSVDNEAVYFSVVGGAAVAFGVLLALASPFIRKLMSGVR</sequence>
<proteinExistence type="inferred from homology"/>
<feature type="transmembrane region" description="Helical" evidence="9">
    <location>
        <begin position="116"/>
        <end position="143"/>
    </location>
</feature>
<dbReference type="InterPro" id="IPR036259">
    <property type="entry name" value="MFS_trans_sf"/>
</dbReference>
<feature type="transmembrane region" description="Helical" evidence="9">
    <location>
        <begin position="426"/>
        <end position="447"/>
    </location>
</feature>
<keyword evidence="5 8" id="KW-0812">Transmembrane</keyword>
<comment type="similarity">
    <text evidence="2 8">Belongs to the major facilitator superfamily. Proton-dependent oligopeptide transporter (POT/PTR) (TC 2.A.17) family.</text>
</comment>
<evidence type="ECO:0000259" key="10">
    <source>
        <dbReference type="PROSITE" id="PS50850"/>
    </source>
</evidence>
<evidence type="ECO:0000256" key="7">
    <source>
        <dbReference type="ARBA" id="ARBA00023136"/>
    </source>
</evidence>
<comment type="subcellular location">
    <subcellularLocation>
        <location evidence="1">Cell membrane</location>
        <topology evidence="1">Multi-pass membrane protein</topology>
    </subcellularLocation>
    <subcellularLocation>
        <location evidence="8">Membrane</location>
        <topology evidence="8">Multi-pass membrane protein</topology>
    </subcellularLocation>
</comment>
<evidence type="ECO:0000256" key="4">
    <source>
        <dbReference type="ARBA" id="ARBA00022475"/>
    </source>
</evidence>
<dbReference type="InterPro" id="IPR018456">
    <property type="entry name" value="PTR2_symporter_CS"/>
</dbReference>
<evidence type="ECO:0000256" key="3">
    <source>
        <dbReference type="ARBA" id="ARBA00022448"/>
    </source>
</evidence>
<reference evidence="12" key="1">
    <citation type="submission" date="2017-04" db="EMBL/GenBank/DDBJ databases">
        <authorList>
            <person name="Varghese N."/>
            <person name="Submissions S."/>
        </authorList>
    </citation>
    <scope>NUCLEOTIDE SEQUENCE [LARGE SCALE GENOMIC DNA]</scope>
    <source>
        <strain evidence="12">DSM 44073</strain>
    </source>
</reference>
<feature type="transmembrane region" description="Helical" evidence="9">
    <location>
        <begin position="93"/>
        <end position="110"/>
    </location>
</feature>
<dbReference type="NCBIfam" id="TIGR00924">
    <property type="entry name" value="yjdL_sub1_fam"/>
    <property type="match status" value="1"/>
</dbReference>
<dbReference type="EMBL" id="FWYC01000022">
    <property type="protein sequence ID" value="SMD24700.1"/>
    <property type="molecule type" value="Genomic_DNA"/>
</dbReference>
<evidence type="ECO:0000256" key="6">
    <source>
        <dbReference type="ARBA" id="ARBA00022989"/>
    </source>
</evidence>
<protein>
    <submittedName>
        <fullName evidence="11">Proton-dependent oligopeptide transporter, POT family</fullName>
    </submittedName>
</protein>
<evidence type="ECO:0000313" key="12">
    <source>
        <dbReference type="Proteomes" id="UP000192840"/>
    </source>
</evidence>
<evidence type="ECO:0000256" key="5">
    <source>
        <dbReference type="ARBA" id="ARBA00022692"/>
    </source>
</evidence>
<dbReference type="Proteomes" id="UP000192840">
    <property type="component" value="Unassembled WGS sequence"/>
</dbReference>
<keyword evidence="3 8" id="KW-0813">Transport</keyword>
<keyword evidence="6 9" id="KW-1133">Transmembrane helix</keyword>
<keyword evidence="4" id="KW-1003">Cell membrane</keyword>
<dbReference type="AlphaFoldDB" id="A0A1W2FS06"/>
<dbReference type="InterPro" id="IPR020846">
    <property type="entry name" value="MFS_dom"/>
</dbReference>
<dbReference type="GO" id="GO:0005886">
    <property type="term" value="C:plasma membrane"/>
    <property type="evidence" value="ECO:0007669"/>
    <property type="project" value="UniProtKB-SubCell"/>
</dbReference>
<evidence type="ECO:0000256" key="9">
    <source>
        <dbReference type="SAM" id="Phobius"/>
    </source>
</evidence>
<dbReference type="STRING" id="40571.SAMN05660733_07805"/>
<feature type="domain" description="Major facilitator superfamily (MFS) profile" evidence="10">
    <location>
        <begin position="1"/>
        <end position="478"/>
    </location>
</feature>
<feature type="transmembrane region" description="Helical" evidence="9">
    <location>
        <begin position="359"/>
        <end position="380"/>
    </location>
</feature>
<dbReference type="PANTHER" id="PTHR23517">
    <property type="entry name" value="RESISTANCE PROTEIN MDTM, PUTATIVE-RELATED-RELATED"/>
    <property type="match status" value="1"/>
</dbReference>
<feature type="transmembrane region" description="Helical" evidence="9">
    <location>
        <begin position="330"/>
        <end position="347"/>
    </location>
</feature>
<feature type="transmembrane region" description="Helical" evidence="9">
    <location>
        <begin position="155"/>
        <end position="174"/>
    </location>
</feature>
<accession>A0A1W2FS06</accession>
<dbReference type="RefSeq" id="WP_030480807.1">
    <property type="nucleotide sequence ID" value="NZ_FWYC01000022.1"/>
</dbReference>
<dbReference type="InterPro" id="IPR000109">
    <property type="entry name" value="POT_fam"/>
</dbReference>
<dbReference type="GO" id="GO:1904680">
    <property type="term" value="F:peptide transmembrane transporter activity"/>
    <property type="evidence" value="ECO:0007669"/>
    <property type="project" value="InterPro"/>
</dbReference>
<feature type="transmembrane region" description="Helical" evidence="9">
    <location>
        <begin position="222"/>
        <end position="244"/>
    </location>
</feature>
<dbReference type="InterPro" id="IPR005279">
    <property type="entry name" value="Dipep/tripep_permease"/>
</dbReference>